<keyword evidence="1" id="KW-0812">Transmembrane</keyword>
<keyword evidence="1" id="KW-0472">Membrane</keyword>
<organism evidence="2 3">
    <name type="scientific">Tripterygium wilfordii</name>
    <name type="common">Thunder God vine</name>
    <dbReference type="NCBI Taxonomy" id="458696"/>
    <lineage>
        <taxon>Eukaryota</taxon>
        <taxon>Viridiplantae</taxon>
        <taxon>Streptophyta</taxon>
        <taxon>Embryophyta</taxon>
        <taxon>Tracheophyta</taxon>
        <taxon>Spermatophyta</taxon>
        <taxon>Magnoliopsida</taxon>
        <taxon>eudicotyledons</taxon>
        <taxon>Gunneridae</taxon>
        <taxon>Pentapetalae</taxon>
        <taxon>rosids</taxon>
        <taxon>fabids</taxon>
        <taxon>Celastrales</taxon>
        <taxon>Celastraceae</taxon>
        <taxon>Tripterygium</taxon>
    </lineage>
</organism>
<protein>
    <submittedName>
        <fullName evidence="2">Uncharacterized protein</fullName>
    </submittedName>
</protein>
<dbReference type="AlphaFoldDB" id="A0A7J7BZI1"/>
<dbReference type="Proteomes" id="UP000593562">
    <property type="component" value="Unassembled WGS sequence"/>
</dbReference>
<accession>A0A7J7BZI1</accession>
<evidence type="ECO:0000313" key="3">
    <source>
        <dbReference type="Proteomes" id="UP000593562"/>
    </source>
</evidence>
<sequence>MRESNSSLNCLLFLFHVPSLSLSPINATFLAETHILHKLGNDSCGMKNFDHGGVYKTVLSVFLFLFFLVDSNLYMISADKISSASHGSSNQVNSVNLSLAWNSKIY</sequence>
<name>A0A7J7BZI1_TRIWF</name>
<evidence type="ECO:0000313" key="2">
    <source>
        <dbReference type="EMBL" id="KAF5727284.1"/>
    </source>
</evidence>
<evidence type="ECO:0000256" key="1">
    <source>
        <dbReference type="SAM" id="Phobius"/>
    </source>
</evidence>
<dbReference type="InParanoid" id="A0A7J7BZI1"/>
<feature type="transmembrane region" description="Helical" evidence="1">
    <location>
        <begin position="54"/>
        <end position="76"/>
    </location>
</feature>
<gene>
    <name evidence="2" type="ORF">HS088_TW22G00974</name>
</gene>
<dbReference type="EMBL" id="JAAARO010000022">
    <property type="protein sequence ID" value="KAF5727284.1"/>
    <property type="molecule type" value="Genomic_DNA"/>
</dbReference>
<reference evidence="2 3" key="1">
    <citation type="journal article" date="2020" name="Nat. Commun.">
        <title>Genome of Tripterygium wilfordii and identification of cytochrome P450 involved in triptolide biosynthesis.</title>
        <authorList>
            <person name="Tu L."/>
            <person name="Su P."/>
            <person name="Zhang Z."/>
            <person name="Gao L."/>
            <person name="Wang J."/>
            <person name="Hu T."/>
            <person name="Zhou J."/>
            <person name="Zhang Y."/>
            <person name="Zhao Y."/>
            <person name="Liu Y."/>
            <person name="Song Y."/>
            <person name="Tong Y."/>
            <person name="Lu Y."/>
            <person name="Yang J."/>
            <person name="Xu C."/>
            <person name="Jia M."/>
            <person name="Peters R.J."/>
            <person name="Huang L."/>
            <person name="Gao W."/>
        </authorList>
    </citation>
    <scope>NUCLEOTIDE SEQUENCE [LARGE SCALE GENOMIC DNA]</scope>
    <source>
        <strain evidence="3">cv. XIE 37</strain>
        <tissue evidence="2">Leaf</tissue>
    </source>
</reference>
<comment type="caution">
    <text evidence="2">The sequence shown here is derived from an EMBL/GenBank/DDBJ whole genome shotgun (WGS) entry which is preliminary data.</text>
</comment>
<keyword evidence="1" id="KW-1133">Transmembrane helix</keyword>
<proteinExistence type="predicted"/>
<keyword evidence="3" id="KW-1185">Reference proteome</keyword>